<comment type="caution">
    <text evidence="2">The sequence shown here is derived from an EMBL/GenBank/DDBJ whole genome shotgun (WGS) entry which is preliminary data.</text>
</comment>
<dbReference type="EMBL" id="RAXU01000030">
    <property type="protein sequence ID" value="RKG30589.1"/>
    <property type="molecule type" value="Genomic_DNA"/>
</dbReference>
<reference evidence="2 3" key="1">
    <citation type="submission" date="2018-09" db="EMBL/GenBank/DDBJ databases">
        <title>The draft genome of Acinetobacter spp. strains.</title>
        <authorList>
            <person name="Qin J."/>
            <person name="Feng Y."/>
            <person name="Zong Z."/>
        </authorList>
    </citation>
    <scope>NUCLEOTIDE SEQUENCE [LARGE SCALE GENOMIC DNA]</scope>
    <source>
        <strain evidence="2 3">WCHAc060096</strain>
    </source>
</reference>
<evidence type="ECO:0000313" key="3">
    <source>
        <dbReference type="Proteomes" id="UP000269001"/>
    </source>
</evidence>
<feature type="transmembrane region" description="Helical" evidence="1">
    <location>
        <begin position="31"/>
        <end position="51"/>
    </location>
</feature>
<feature type="transmembrane region" description="Helical" evidence="1">
    <location>
        <begin position="58"/>
        <end position="79"/>
    </location>
</feature>
<keyword evidence="1" id="KW-0812">Transmembrane</keyword>
<keyword evidence="1" id="KW-0472">Membrane</keyword>
<organism evidence="2 3">
    <name type="scientific">Acinetobacter guerrae</name>
    <dbReference type="NCBI Taxonomy" id="1843371"/>
    <lineage>
        <taxon>Bacteria</taxon>
        <taxon>Pseudomonadati</taxon>
        <taxon>Pseudomonadota</taxon>
        <taxon>Gammaproteobacteria</taxon>
        <taxon>Moraxellales</taxon>
        <taxon>Moraxellaceae</taxon>
        <taxon>Acinetobacter</taxon>
    </lineage>
</organism>
<proteinExistence type="predicted"/>
<keyword evidence="1" id="KW-1133">Transmembrane helix</keyword>
<evidence type="ECO:0000256" key="1">
    <source>
        <dbReference type="SAM" id="Phobius"/>
    </source>
</evidence>
<dbReference type="AlphaFoldDB" id="A0A3A8E8U6"/>
<name>A0A3A8E8U6_9GAMM</name>
<dbReference type="Proteomes" id="UP000269001">
    <property type="component" value="Unassembled WGS sequence"/>
</dbReference>
<keyword evidence="3" id="KW-1185">Reference proteome</keyword>
<evidence type="ECO:0000313" key="2">
    <source>
        <dbReference type="EMBL" id="RKG30589.1"/>
    </source>
</evidence>
<sequence>MKFAGFLMSFLGALSVYLSHTHQNLLPQKLPSVFSLIGIFELMLGLIFLIVSMHQLAAILSWIIFIIFLWSFIPFLALFKRNLNP</sequence>
<protein>
    <submittedName>
        <fullName evidence="2">Uncharacterized protein</fullName>
    </submittedName>
</protein>
<gene>
    <name evidence="2" type="ORF">D7V21_15670</name>
</gene>
<accession>A0A3A8E8U6</accession>